<evidence type="ECO:0000256" key="1">
    <source>
        <dbReference type="SAM" id="Phobius"/>
    </source>
</evidence>
<feature type="transmembrane region" description="Helical" evidence="1">
    <location>
        <begin position="7"/>
        <end position="26"/>
    </location>
</feature>
<feature type="transmembrane region" description="Helical" evidence="1">
    <location>
        <begin position="72"/>
        <end position="92"/>
    </location>
</feature>
<sequence length="104" mass="11417">MNIAARLAAVAVIVIAASLYLATWVVESSWFWRLNAALPRQVESEIANAVQLVLRPIRPSEVQAQEEQLDFFLAWCFVASVGGVVLALGFVMHRLKPVAPENAT</sequence>
<gene>
    <name evidence="2" type="ORF">RQP53_24580</name>
</gene>
<name>A0ABU3PIS9_9BURK</name>
<evidence type="ECO:0000313" key="2">
    <source>
        <dbReference type="EMBL" id="MDT9002471.1"/>
    </source>
</evidence>
<dbReference type="EMBL" id="JAVXZY010000025">
    <property type="protein sequence ID" value="MDT9002471.1"/>
    <property type="molecule type" value="Genomic_DNA"/>
</dbReference>
<keyword evidence="3" id="KW-1185">Reference proteome</keyword>
<dbReference type="Proteomes" id="UP001246372">
    <property type="component" value="Unassembled WGS sequence"/>
</dbReference>
<accession>A0ABU3PIS9</accession>
<reference evidence="2" key="1">
    <citation type="submission" date="2023-09" db="EMBL/GenBank/DDBJ databases">
        <title>Paucibacter sp. APW11 Genome sequencing and assembly.</title>
        <authorList>
            <person name="Kim I."/>
        </authorList>
    </citation>
    <scope>NUCLEOTIDE SEQUENCE</scope>
    <source>
        <strain evidence="2">APW11</strain>
    </source>
</reference>
<protein>
    <recommendedName>
        <fullName evidence="4">Cobalt transporter</fullName>
    </recommendedName>
</protein>
<proteinExistence type="predicted"/>
<organism evidence="2 3">
    <name type="scientific">Roseateles aquae</name>
    <dbReference type="NCBI Taxonomy" id="3077235"/>
    <lineage>
        <taxon>Bacteria</taxon>
        <taxon>Pseudomonadati</taxon>
        <taxon>Pseudomonadota</taxon>
        <taxon>Betaproteobacteria</taxon>
        <taxon>Burkholderiales</taxon>
        <taxon>Sphaerotilaceae</taxon>
        <taxon>Roseateles</taxon>
    </lineage>
</organism>
<keyword evidence="1" id="KW-1133">Transmembrane helix</keyword>
<keyword evidence="1" id="KW-0472">Membrane</keyword>
<evidence type="ECO:0000313" key="3">
    <source>
        <dbReference type="Proteomes" id="UP001246372"/>
    </source>
</evidence>
<comment type="caution">
    <text evidence="2">The sequence shown here is derived from an EMBL/GenBank/DDBJ whole genome shotgun (WGS) entry which is preliminary data.</text>
</comment>
<evidence type="ECO:0008006" key="4">
    <source>
        <dbReference type="Google" id="ProtNLM"/>
    </source>
</evidence>
<dbReference type="RefSeq" id="WP_315653368.1">
    <property type="nucleotide sequence ID" value="NZ_JAVXZY010000025.1"/>
</dbReference>
<keyword evidence="1" id="KW-0812">Transmembrane</keyword>